<dbReference type="InterPro" id="IPR011010">
    <property type="entry name" value="DNA_brk_join_enz"/>
</dbReference>
<reference evidence="3" key="1">
    <citation type="submission" date="2018-05" db="EMBL/GenBank/DDBJ databases">
        <authorList>
            <person name="Nie L."/>
        </authorList>
    </citation>
    <scope>NUCLEOTIDE SEQUENCE [LARGE SCALE GENOMIC DNA]</scope>
    <source>
        <strain evidence="3">NL</strain>
    </source>
</reference>
<dbReference type="InterPro" id="IPR013762">
    <property type="entry name" value="Integrase-like_cat_sf"/>
</dbReference>
<accession>A0A328BNC0</accession>
<gene>
    <name evidence="2" type="ORF">DLM85_08550</name>
</gene>
<evidence type="ECO:0000313" key="2">
    <source>
        <dbReference type="EMBL" id="RAK68079.1"/>
    </source>
</evidence>
<dbReference type="Proteomes" id="UP000248553">
    <property type="component" value="Unassembled WGS sequence"/>
</dbReference>
<sequence>MRITMRWHNQELLLDTGEHVMSEKKGKKGEAVSLWDKEARRVTRDHPQHVSINGRLNDWERDVTDAFYDLWDAAPFEKITKEALHRHLFPEAEAKPDVSQQTWREVLEDWKEKNRHLAADSLRKYDQMATMMESWRPALRPGHFGEDVAKEYLNHLLDGELSDAAIKVHFTGIRKCLERLGRPTDASWLQYSAKNAPQLDLEVEELRRLIRYRPTASHLAEERDRWLFQCFSGRRYEDLEKFEHSRQRTTLTLEDGRQVPALLHVQGKTGLDAAVPLPPIAVLIGERWNWQFPRRREQDRNEWIKQVAKEAGLDREWDDRLITGGKVKHNWRPVHQVISSHTARHTAATLLKQASQNNKALAKLVLGHADQDVTDRYAKDKARLLAPAVLDAWKVILGDWYDQVPVDAS</sequence>
<dbReference type="GO" id="GO:0015074">
    <property type="term" value="P:DNA integration"/>
    <property type="evidence" value="ECO:0007669"/>
    <property type="project" value="InterPro"/>
</dbReference>
<evidence type="ECO:0000256" key="1">
    <source>
        <dbReference type="ARBA" id="ARBA00023172"/>
    </source>
</evidence>
<protein>
    <submittedName>
        <fullName evidence="2">Uncharacterized protein</fullName>
    </submittedName>
</protein>
<dbReference type="AlphaFoldDB" id="A0A328BNC0"/>
<organism evidence="2 3">
    <name type="scientific">Hymenobacter edaphi</name>
    <dbReference type="NCBI Taxonomy" id="2211146"/>
    <lineage>
        <taxon>Bacteria</taxon>
        <taxon>Pseudomonadati</taxon>
        <taxon>Bacteroidota</taxon>
        <taxon>Cytophagia</taxon>
        <taxon>Cytophagales</taxon>
        <taxon>Hymenobacteraceae</taxon>
        <taxon>Hymenobacter</taxon>
    </lineage>
</organism>
<name>A0A328BNC0_9BACT</name>
<comment type="caution">
    <text evidence="2">The sequence shown here is derived from an EMBL/GenBank/DDBJ whole genome shotgun (WGS) entry which is preliminary data.</text>
</comment>
<keyword evidence="1" id="KW-0233">DNA recombination</keyword>
<evidence type="ECO:0000313" key="3">
    <source>
        <dbReference type="Proteomes" id="UP000248553"/>
    </source>
</evidence>
<dbReference type="GO" id="GO:0003677">
    <property type="term" value="F:DNA binding"/>
    <property type="evidence" value="ECO:0007669"/>
    <property type="project" value="InterPro"/>
</dbReference>
<dbReference type="EMBL" id="QHKM01000002">
    <property type="protein sequence ID" value="RAK68079.1"/>
    <property type="molecule type" value="Genomic_DNA"/>
</dbReference>
<proteinExistence type="predicted"/>
<dbReference type="SUPFAM" id="SSF56349">
    <property type="entry name" value="DNA breaking-rejoining enzymes"/>
    <property type="match status" value="1"/>
</dbReference>
<dbReference type="GO" id="GO:0006310">
    <property type="term" value="P:DNA recombination"/>
    <property type="evidence" value="ECO:0007669"/>
    <property type="project" value="UniProtKB-KW"/>
</dbReference>
<dbReference type="Gene3D" id="1.10.443.10">
    <property type="entry name" value="Intergrase catalytic core"/>
    <property type="match status" value="1"/>
</dbReference>
<keyword evidence="3" id="KW-1185">Reference proteome</keyword>